<sequence length="325" mass="36775">MAYRRAHRQRNPTTTTAILLVVVVAKKDRAEPLGDITALDERRRRNVRDAAVDAQTRSGAIRPAFALHRPSFVIVNCPRPLVGAVLFHAQIQPPLWHPPFDRPATCQSGRTRSTEQSGRLPIADRRRKKPLMEKKRRQRFNSNLGELMMLVLDKDQAGSTKVEKADVLEHAVRYLRNVENQRLVSAIVRDRSVSEQFLAGFGDCKKAVENFVRKNDSNGFDREIGERLVRSLEPYSCLGQRIASVVSMSHATTLMQKRYILGPKSEQEVGLSYETRKRILEGAQLTEQNGPEFAPLNKRSAVEEGVAVPNAKESQEGCKIWRPYD</sequence>
<keyword evidence="2" id="KW-0805">Transcription regulation</keyword>
<dbReference type="InterPro" id="IPR011598">
    <property type="entry name" value="bHLH_dom"/>
</dbReference>
<dbReference type="Pfam" id="PF00010">
    <property type="entry name" value="HLH"/>
    <property type="match status" value="1"/>
</dbReference>
<evidence type="ECO:0000313" key="8">
    <source>
        <dbReference type="WBParaSite" id="PSAMB.scaffold183size68339.g3083.t1"/>
    </source>
</evidence>
<keyword evidence="3" id="KW-0804">Transcription</keyword>
<evidence type="ECO:0000256" key="4">
    <source>
        <dbReference type="ARBA" id="ARBA00023242"/>
    </source>
</evidence>
<evidence type="ECO:0000256" key="2">
    <source>
        <dbReference type="ARBA" id="ARBA00023015"/>
    </source>
</evidence>
<proteinExistence type="predicted"/>
<dbReference type="Proteomes" id="UP000887566">
    <property type="component" value="Unplaced"/>
</dbReference>
<dbReference type="InterPro" id="IPR036638">
    <property type="entry name" value="HLH_DNA-bd_sf"/>
</dbReference>
<dbReference type="PANTHER" id="PTHR10985">
    <property type="entry name" value="BASIC HELIX-LOOP-HELIX TRANSCRIPTION FACTOR, HES-RELATED"/>
    <property type="match status" value="1"/>
</dbReference>
<dbReference type="InterPro" id="IPR050370">
    <property type="entry name" value="HES_HEY"/>
</dbReference>
<dbReference type="PROSITE" id="PS50888">
    <property type="entry name" value="BHLH"/>
    <property type="match status" value="1"/>
</dbReference>
<comment type="subcellular location">
    <subcellularLocation>
        <location evidence="1">Nucleus</location>
    </subcellularLocation>
</comment>
<dbReference type="SUPFAM" id="SSF47459">
    <property type="entry name" value="HLH, helix-loop-helix DNA-binding domain"/>
    <property type="match status" value="1"/>
</dbReference>
<reference evidence="8" key="1">
    <citation type="submission" date="2022-11" db="UniProtKB">
        <authorList>
            <consortium name="WormBaseParasite"/>
        </authorList>
    </citation>
    <scope>IDENTIFICATION</scope>
</reference>
<feature type="region of interest" description="Disordered" evidence="5">
    <location>
        <begin position="98"/>
        <end position="124"/>
    </location>
</feature>
<dbReference type="SMART" id="SM00353">
    <property type="entry name" value="HLH"/>
    <property type="match status" value="1"/>
</dbReference>
<dbReference type="GO" id="GO:0046983">
    <property type="term" value="F:protein dimerization activity"/>
    <property type="evidence" value="ECO:0007669"/>
    <property type="project" value="InterPro"/>
</dbReference>
<dbReference type="WBParaSite" id="PSAMB.scaffold183size68339.g3083.t1">
    <property type="protein sequence ID" value="PSAMB.scaffold183size68339.g3083.t1"/>
    <property type="gene ID" value="PSAMB.scaffold183size68339.g3083"/>
</dbReference>
<name>A0A914VE42_9BILA</name>
<feature type="compositionally biased region" description="Polar residues" evidence="5">
    <location>
        <begin position="105"/>
        <end position="117"/>
    </location>
</feature>
<keyword evidence="4" id="KW-0539">Nucleus</keyword>
<evidence type="ECO:0000313" key="7">
    <source>
        <dbReference type="Proteomes" id="UP000887566"/>
    </source>
</evidence>
<keyword evidence="7" id="KW-1185">Reference proteome</keyword>
<evidence type="ECO:0000256" key="1">
    <source>
        <dbReference type="ARBA" id="ARBA00004123"/>
    </source>
</evidence>
<organism evidence="7 8">
    <name type="scientific">Plectus sambesii</name>
    <dbReference type="NCBI Taxonomy" id="2011161"/>
    <lineage>
        <taxon>Eukaryota</taxon>
        <taxon>Metazoa</taxon>
        <taxon>Ecdysozoa</taxon>
        <taxon>Nematoda</taxon>
        <taxon>Chromadorea</taxon>
        <taxon>Plectida</taxon>
        <taxon>Plectina</taxon>
        <taxon>Plectoidea</taxon>
        <taxon>Plectidae</taxon>
        <taxon>Plectus</taxon>
    </lineage>
</organism>
<dbReference type="AlphaFoldDB" id="A0A914VE42"/>
<dbReference type="GO" id="GO:0005634">
    <property type="term" value="C:nucleus"/>
    <property type="evidence" value="ECO:0007669"/>
    <property type="project" value="UniProtKB-SubCell"/>
</dbReference>
<feature type="domain" description="BHLH" evidence="6">
    <location>
        <begin position="124"/>
        <end position="178"/>
    </location>
</feature>
<dbReference type="Gene3D" id="4.10.280.10">
    <property type="entry name" value="Helix-loop-helix DNA-binding domain"/>
    <property type="match status" value="1"/>
</dbReference>
<evidence type="ECO:0000256" key="5">
    <source>
        <dbReference type="SAM" id="MobiDB-lite"/>
    </source>
</evidence>
<evidence type="ECO:0000256" key="3">
    <source>
        <dbReference type="ARBA" id="ARBA00023163"/>
    </source>
</evidence>
<evidence type="ECO:0000259" key="6">
    <source>
        <dbReference type="PROSITE" id="PS50888"/>
    </source>
</evidence>
<protein>
    <submittedName>
        <fullName evidence="8">BHLH domain-containing protein</fullName>
    </submittedName>
</protein>
<accession>A0A914VE42</accession>